<reference evidence="12" key="1">
    <citation type="submission" date="2017-09" db="EMBL/GenBank/DDBJ databases">
        <title>Depth-based differentiation of microbial function through sediment-hosted aquifers and enrichment of novel symbionts in the deep terrestrial subsurface.</title>
        <authorList>
            <person name="Probst A.J."/>
            <person name="Ladd B."/>
            <person name="Jarett J.K."/>
            <person name="Geller-Mcgrath D.E."/>
            <person name="Sieber C.M.K."/>
            <person name="Emerson J.B."/>
            <person name="Anantharaman K."/>
            <person name="Thomas B.C."/>
            <person name="Malmstrom R."/>
            <person name="Stieglmeier M."/>
            <person name="Klingl A."/>
            <person name="Woyke T."/>
            <person name="Ryan C.M."/>
            <person name="Banfield J.F."/>
        </authorList>
    </citation>
    <scope>NUCLEOTIDE SEQUENCE [LARGE SCALE GENOMIC DNA]</scope>
</reference>
<dbReference type="Gene3D" id="3.40.50.880">
    <property type="match status" value="1"/>
</dbReference>
<dbReference type="GO" id="GO:0006164">
    <property type="term" value="P:purine nucleotide biosynthetic process"/>
    <property type="evidence" value="ECO:0007669"/>
    <property type="project" value="UniProtKB-KW"/>
</dbReference>
<dbReference type="Pfam" id="PF18072">
    <property type="entry name" value="FGAR-AT_linker"/>
    <property type="match status" value="1"/>
</dbReference>
<evidence type="ECO:0000256" key="6">
    <source>
        <dbReference type="ARBA" id="ARBA00022842"/>
    </source>
</evidence>
<dbReference type="Pfam" id="PF18076">
    <property type="entry name" value="FGAR-AT_N"/>
    <property type="match status" value="1"/>
</dbReference>
<dbReference type="GO" id="GO:0004642">
    <property type="term" value="F:phosphoribosylformylglycinamidine synthase activity"/>
    <property type="evidence" value="ECO:0007669"/>
    <property type="project" value="TreeGrafter"/>
</dbReference>
<keyword evidence="6" id="KW-0460">Magnesium</keyword>
<dbReference type="GO" id="GO:0005737">
    <property type="term" value="C:cytoplasm"/>
    <property type="evidence" value="ECO:0007669"/>
    <property type="project" value="TreeGrafter"/>
</dbReference>
<dbReference type="InterPro" id="IPR036676">
    <property type="entry name" value="PurM-like_C_sf"/>
</dbReference>
<dbReference type="Pfam" id="PF02769">
    <property type="entry name" value="AIRS_C"/>
    <property type="match status" value="1"/>
</dbReference>
<evidence type="ECO:0000256" key="4">
    <source>
        <dbReference type="ARBA" id="ARBA00022755"/>
    </source>
</evidence>
<accession>A0A2M6WY13</accession>
<evidence type="ECO:0000259" key="9">
    <source>
        <dbReference type="Pfam" id="PF18076"/>
    </source>
</evidence>
<dbReference type="NCBIfam" id="NF003672">
    <property type="entry name" value="PRK05297.1"/>
    <property type="match status" value="1"/>
</dbReference>
<dbReference type="SUPFAM" id="SSF56042">
    <property type="entry name" value="PurM C-terminal domain-like"/>
    <property type="match status" value="2"/>
</dbReference>
<dbReference type="InterPro" id="IPR036921">
    <property type="entry name" value="PurM-like_N_sf"/>
</dbReference>
<dbReference type="CDD" id="cd02204">
    <property type="entry name" value="PurL_repeat2"/>
    <property type="match status" value="1"/>
</dbReference>
<keyword evidence="2" id="KW-0479">Metal-binding</keyword>
<dbReference type="Pfam" id="PF22689">
    <property type="entry name" value="FGAR-AT_PurM_N-like"/>
    <property type="match status" value="1"/>
</dbReference>
<dbReference type="PANTHER" id="PTHR10099">
    <property type="entry name" value="PHOSPHORIBOSYLFORMYLGLYCINAMIDINE SYNTHASE"/>
    <property type="match status" value="1"/>
</dbReference>
<evidence type="ECO:0000259" key="10">
    <source>
        <dbReference type="Pfam" id="PF22689"/>
    </source>
</evidence>
<name>A0A2M6WY13_9BACT</name>
<sequence>MFGGKQMGKPRQAPRRSHLGKPIVWFYRLEPDGRESAFGVELQKIPDQLERFCDGFREAFEYLPDHEVTGQSRPRGQDVVIIGPRLDFPDTPFSSGAVEIAHQIGFAEVTRVEQFHCYSVPSGTSHKKFIETLEFDSRVETIYEKLPLTYQIIRRPPKVRYIDLLGKGRRELNRFNKQYNLGLKDWQLDLVEQIFRAYDKNPTNLALYNISQMWSDHCWHILFMLTEFVIDGVPIEEFLIDILKEPFERLKGTSSDNTEIVLSDNASAITGKRVKVLQPKYPGRPSELIWVDVLLHLLFSAETHNYPNQVASFQGSATEIGGEIRDQLGAGSVSDITHAGCLRVVGSLHFPNGYRIPGEIVRGIDYDYPSDKLTPIEILIEGAKGWVHYANAFGKPLTLFETYSGAIRRPRMRDGKIVFERVESLKPVCYGLGVGNIHDEHKHKANPKKGWVIVRIGGGARPVGFCGGSGSSSTTGTNTAEFDRNAVQRGNPIEERTFYEVLRVCMAMRRRSPIRIIHDQGAGGLGNMSNELIGLAGGHVFLGAVTCDDPSMGDIMIYVAEWQESQGVLIEQDRLDEFLVICLRENCTADIIGYITGDGQLKVFHEANMGEVERKCTEPIFEMLMKDLLTKAGKFTIEDEEPYLVRLPLTIRERGMAAALRNILRRSEVCSTDWFLRCVDQTVGGQVVRGPYCGAFNTPLPDYSIVALSNSTECRAGQATAIGTAPFATCLDVEAGARLSIGRLLTKLMMAGVKDIAMIKVLCNWMWPANIKPPDGEIALLYRATQAVRNVLIALATAIIGGKDSASMATWVKELLIKSIETIVFSSSALVDDYTKHLTADIKQAGRSYLVHIDFARGKRRLGGSSYALAHGQLGDYAPDLDEPELVRRAFPTIKDLIDRGLTVSGLQIGQGGLSTAITKMCIAGGCGATISTQSEHTYQAEYFAEELGLIIECPDSQMPGLYNQLTGSDIPFTTLGPTTKDSSTSFAHNGKIVMVENTQRLRRVWEQTSHQLWRLMVNAEQADLEWRNTVVRQRAICKVTAPPIAIPQLRTRQKPHALVLRARGTNGQQELAEALNSCGFRVHDAHFSDLLAGRESLDKFQLLAGPGGWADMDVYGAAMGMYLRATRNPIVKENFDRFLAREDTLSIGICNMAQFGLRMGIAPLPELKSSHTRPLFTQINLGHFNHQWVTLRVNESPCVFTKNLIGSIMPAVVANGEGRFNCSDEVLQEVLDQQLIVFSYVDHLGHRTTSLPHSPSGAFVAGVCDPTGRHLYEMPHVFDRLSRLSRFSYVPKEMRDFAGDSDLSPYAHMGINALEWCLEHR</sequence>
<feature type="domain" description="PurM-like C-terminal" evidence="7">
    <location>
        <begin position="450"/>
        <end position="605"/>
    </location>
</feature>
<dbReference type="Pfam" id="PF13507">
    <property type="entry name" value="GATase_5"/>
    <property type="match status" value="1"/>
</dbReference>
<evidence type="ECO:0000256" key="3">
    <source>
        <dbReference type="ARBA" id="ARBA00022741"/>
    </source>
</evidence>
<dbReference type="InterPro" id="IPR029062">
    <property type="entry name" value="Class_I_gatase-like"/>
</dbReference>
<dbReference type="EMBL" id="PEZV01000003">
    <property type="protein sequence ID" value="PIT97631.1"/>
    <property type="molecule type" value="Genomic_DNA"/>
</dbReference>
<dbReference type="SUPFAM" id="SSF82697">
    <property type="entry name" value="PurS-like"/>
    <property type="match status" value="1"/>
</dbReference>
<evidence type="ECO:0000256" key="5">
    <source>
        <dbReference type="ARBA" id="ARBA00022840"/>
    </source>
</evidence>
<dbReference type="InterPro" id="IPR036604">
    <property type="entry name" value="PurS-like_sf"/>
</dbReference>
<comment type="caution">
    <text evidence="11">The sequence shown here is derived from an EMBL/GenBank/DDBJ whole genome shotgun (WGS) entry which is preliminary data.</text>
</comment>
<dbReference type="InterPro" id="IPR010918">
    <property type="entry name" value="PurM-like_C_dom"/>
</dbReference>
<dbReference type="SUPFAM" id="SSF52317">
    <property type="entry name" value="Class I glutamine amidotransferase-like"/>
    <property type="match status" value="1"/>
</dbReference>
<evidence type="ECO:0000256" key="2">
    <source>
        <dbReference type="ARBA" id="ARBA00022723"/>
    </source>
</evidence>
<dbReference type="InterPro" id="IPR041609">
    <property type="entry name" value="PurL_linker"/>
</dbReference>
<evidence type="ECO:0000259" key="7">
    <source>
        <dbReference type="Pfam" id="PF02769"/>
    </source>
</evidence>
<protein>
    <submittedName>
        <fullName evidence="11">Phosphoribosylformylglycinamidine synthase</fullName>
    </submittedName>
</protein>
<dbReference type="SUPFAM" id="SSF55326">
    <property type="entry name" value="PurM N-terminal domain-like"/>
    <property type="match status" value="2"/>
</dbReference>
<dbReference type="InterPro" id="IPR040707">
    <property type="entry name" value="FGAR-AT_N"/>
</dbReference>
<keyword evidence="5" id="KW-0067">ATP-binding</keyword>
<keyword evidence="4" id="KW-0658">Purine biosynthesis</keyword>
<dbReference type="SMART" id="SM01211">
    <property type="entry name" value="GATase_5"/>
    <property type="match status" value="1"/>
</dbReference>
<organism evidence="11 12">
    <name type="scientific">Candidatus Berkelbacteria bacterium CG10_big_fil_rev_8_21_14_0_10_41_12</name>
    <dbReference type="NCBI Taxonomy" id="1974513"/>
    <lineage>
        <taxon>Bacteria</taxon>
        <taxon>Candidatus Berkelbacteria</taxon>
    </lineage>
</organism>
<gene>
    <name evidence="11" type="ORF">COT77_00460</name>
</gene>
<evidence type="ECO:0000256" key="1">
    <source>
        <dbReference type="ARBA" id="ARBA00022598"/>
    </source>
</evidence>
<dbReference type="Gene3D" id="1.10.8.750">
    <property type="entry name" value="Phosphoribosylformylglycinamidine synthase, linker domain"/>
    <property type="match status" value="1"/>
</dbReference>
<dbReference type="Proteomes" id="UP000228596">
    <property type="component" value="Unassembled WGS sequence"/>
</dbReference>
<keyword evidence="1" id="KW-0436">Ligase</keyword>
<dbReference type="GO" id="GO:0046872">
    <property type="term" value="F:metal ion binding"/>
    <property type="evidence" value="ECO:0007669"/>
    <property type="project" value="UniProtKB-KW"/>
</dbReference>
<evidence type="ECO:0000313" key="12">
    <source>
        <dbReference type="Proteomes" id="UP000228596"/>
    </source>
</evidence>
<dbReference type="GO" id="GO:0005524">
    <property type="term" value="F:ATP binding"/>
    <property type="evidence" value="ECO:0007669"/>
    <property type="project" value="UniProtKB-KW"/>
</dbReference>
<dbReference type="PANTHER" id="PTHR10099:SF1">
    <property type="entry name" value="PHOSPHORIBOSYLFORMYLGLYCINAMIDINE SYNTHASE"/>
    <property type="match status" value="1"/>
</dbReference>
<feature type="domain" description="Phosphoribosylformylglycinamidine synthase N-terminal" evidence="9">
    <location>
        <begin position="71"/>
        <end position="145"/>
    </location>
</feature>
<feature type="domain" description="FGAR-AT PurM N-terminal-like" evidence="10">
    <location>
        <begin position="676"/>
        <end position="814"/>
    </location>
</feature>
<dbReference type="Gene3D" id="3.90.650.10">
    <property type="entry name" value="PurM-like C-terminal domain"/>
    <property type="match status" value="2"/>
</dbReference>
<evidence type="ECO:0000259" key="8">
    <source>
        <dbReference type="Pfam" id="PF18072"/>
    </source>
</evidence>
<evidence type="ECO:0000313" key="11">
    <source>
        <dbReference type="EMBL" id="PIT97631.1"/>
    </source>
</evidence>
<dbReference type="Gene3D" id="3.30.1330.10">
    <property type="entry name" value="PurM-like, N-terminal domain"/>
    <property type="match status" value="2"/>
</dbReference>
<proteinExistence type="predicted"/>
<keyword evidence="3" id="KW-0547">Nucleotide-binding</keyword>
<dbReference type="InterPro" id="IPR055181">
    <property type="entry name" value="FGAR-AT_PurM_N-like"/>
</dbReference>
<feature type="domain" description="Phosphoribosylformylglycinamidine synthase linker" evidence="8">
    <location>
        <begin position="172"/>
        <end position="220"/>
    </location>
</feature>